<evidence type="ECO:0000256" key="1">
    <source>
        <dbReference type="SAM" id="SignalP"/>
    </source>
</evidence>
<evidence type="ECO:0000313" key="2">
    <source>
        <dbReference type="EMBL" id="TCL58635.1"/>
    </source>
</evidence>
<keyword evidence="3" id="KW-1185">Reference proteome</keyword>
<dbReference type="Proteomes" id="UP000295008">
    <property type="component" value="Unassembled WGS sequence"/>
</dbReference>
<feature type="chain" id="PRO_5020830717" description="Outer membrane lipoprotein-sorting protein" evidence="1">
    <location>
        <begin position="29"/>
        <end position="247"/>
    </location>
</feature>
<organism evidence="2 3">
    <name type="scientific">Hydrogenispora ethanolica</name>
    <dbReference type="NCBI Taxonomy" id="1082276"/>
    <lineage>
        <taxon>Bacteria</taxon>
        <taxon>Bacillati</taxon>
        <taxon>Bacillota</taxon>
        <taxon>Hydrogenispora</taxon>
    </lineage>
</organism>
<keyword evidence="1" id="KW-0732">Signal</keyword>
<comment type="caution">
    <text evidence="2">The sequence shown here is derived from an EMBL/GenBank/DDBJ whole genome shotgun (WGS) entry which is preliminary data.</text>
</comment>
<dbReference type="RefSeq" id="WP_132016765.1">
    <property type="nucleotide sequence ID" value="NZ_SLUN01000041.1"/>
</dbReference>
<accession>A0A4R1R027</accession>
<dbReference type="Gene3D" id="2.50.20.10">
    <property type="entry name" value="Lipoprotein localisation LolA/LolB/LppX"/>
    <property type="match status" value="1"/>
</dbReference>
<gene>
    <name evidence="2" type="ORF">EDC14_104128</name>
</gene>
<evidence type="ECO:0000313" key="3">
    <source>
        <dbReference type="Proteomes" id="UP000295008"/>
    </source>
</evidence>
<dbReference type="AlphaFoldDB" id="A0A4R1R027"/>
<dbReference type="EMBL" id="SLUN01000041">
    <property type="protein sequence ID" value="TCL58635.1"/>
    <property type="molecule type" value="Genomic_DNA"/>
</dbReference>
<reference evidence="2 3" key="1">
    <citation type="submission" date="2019-03" db="EMBL/GenBank/DDBJ databases">
        <title>Genomic Encyclopedia of Type Strains, Phase IV (KMG-IV): sequencing the most valuable type-strain genomes for metagenomic binning, comparative biology and taxonomic classification.</title>
        <authorList>
            <person name="Goeker M."/>
        </authorList>
    </citation>
    <scope>NUCLEOTIDE SEQUENCE [LARGE SCALE GENOMIC DNA]</scope>
    <source>
        <strain evidence="2 3">LX-B</strain>
    </source>
</reference>
<feature type="signal peptide" evidence="1">
    <location>
        <begin position="1"/>
        <end position="28"/>
    </location>
</feature>
<name>A0A4R1R027_HYDET</name>
<protein>
    <recommendedName>
        <fullName evidence="4">Outer membrane lipoprotein-sorting protein</fullName>
    </recommendedName>
</protein>
<evidence type="ECO:0008006" key="4">
    <source>
        <dbReference type="Google" id="ProtNLM"/>
    </source>
</evidence>
<proteinExistence type="predicted"/>
<sequence length="247" mass="27568">MRMRNEKKHLWTLALCLLVSLAPGLILAAGNVPSKEALIESLVRRVQAKGEQLGKYQANMMTTTQGSGRRDFKLAVERRVTYEGHRKTAEQFVKGSVNGRTISESQYNRFKDRMSGGSDHAEAAELIDRSLAGAQGDAAGNRLSWEGTEEIRGIPVFKLKYTPSGSSKFNEAYLYIDQAEYDFVRVQVHGKPNERVQSFKMTIDFQKSLKGYYLPALIHSEAALKTKRAAAAKLTSETRVKYSEAEG</sequence>